<feature type="signal peptide" evidence="1">
    <location>
        <begin position="1"/>
        <end position="20"/>
    </location>
</feature>
<accession>A0ABS8Q5P7</accession>
<reference evidence="3" key="1">
    <citation type="submission" date="2021-11" db="EMBL/GenBank/DDBJ databases">
        <title>The complete genome of Massilia sp sp. G4R7.</title>
        <authorList>
            <person name="Liu L."/>
            <person name="Yue J."/>
            <person name="Yuan J."/>
            <person name="Yang F."/>
            <person name="Li L."/>
        </authorList>
    </citation>
    <scope>NUCLEOTIDE SEQUENCE</scope>
    <source>
        <strain evidence="3">G4R7</strain>
    </source>
</reference>
<keyword evidence="1" id="KW-0732">Signal</keyword>
<sequence>MRTLTILALCLACLPSPAAASQAVSDSAARVMGAAPSGQGAAGVREAERLRAQALIQRDVDTLRRLIGGDYYHVETNGRVRTKTEFLQALARDEYRIRNYGIEEMEIRLANDGGTAVVTGTYRSVALDQAAPQRGRYVRIWTRSPDGWRVTVHQGTQIRPIAANTSEPRPQEMQ</sequence>
<dbReference type="InterPro" id="IPR027843">
    <property type="entry name" value="DUF4440"/>
</dbReference>
<evidence type="ECO:0000259" key="2">
    <source>
        <dbReference type="Pfam" id="PF14534"/>
    </source>
</evidence>
<dbReference type="InterPro" id="IPR032710">
    <property type="entry name" value="NTF2-like_dom_sf"/>
</dbReference>
<dbReference type="RefSeq" id="WP_231057700.1">
    <property type="nucleotide sequence ID" value="NZ_JAJNOC010000002.1"/>
</dbReference>
<evidence type="ECO:0000256" key="1">
    <source>
        <dbReference type="SAM" id="SignalP"/>
    </source>
</evidence>
<dbReference type="Pfam" id="PF14534">
    <property type="entry name" value="DUF4440"/>
    <property type="match status" value="1"/>
</dbReference>
<protein>
    <submittedName>
        <fullName evidence="3">Nuclear transport factor 2 family protein</fullName>
    </submittedName>
</protein>
<proteinExistence type="predicted"/>
<evidence type="ECO:0000313" key="4">
    <source>
        <dbReference type="Proteomes" id="UP001179361"/>
    </source>
</evidence>
<comment type="caution">
    <text evidence="3">The sequence shown here is derived from an EMBL/GenBank/DDBJ whole genome shotgun (WGS) entry which is preliminary data.</text>
</comment>
<gene>
    <name evidence="3" type="ORF">LQ564_08650</name>
</gene>
<dbReference type="EMBL" id="JAJNOC010000002">
    <property type="protein sequence ID" value="MCD2516382.1"/>
    <property type="molecule type" value="Genomic_DNA"/>
</dbReference>
<keyword evidence="4" id="KW-1185">Reference proteome</keyword>
<dbReference type="Proteomes" id="UP001179361">
    <property type="component" value="Unassembled WGS sequence"/>
</dbReference>
<name>A0ABS8Q5P7_9BURK</name>
<dbReference type="Gene3D" id="3.10.450.50">
    <property type="match status" value="1"/>
</dbReference>
<evidence type="ECO:0000313" key="3">
    <source>
        <dbReference type="EMBL" id="MCD2516382.1"/>
    </source>
</evidence>
<organism evidence="3 4">
    <name type="scientific">Massilia phyllostachyos</name>
    <dbReference type="NCBI Taxonomy" id="2898585"/>
    <lineage>
        <taxon>Bacteria</taxon>
        <taxon>Pseudomonadati</taxon>
        <taxon>Pseudomonadota</taxon>
        <taxon>Betaproteobacteria</taxon>
        <taxon>Burkholderiales</taxon>
        <taxon>Oxalobacteraceae</taxon>
        <taxon>Telluria group</taxon>
        <taxon>Massilia</taxon>
    </lineage>
</organism>
<feature type="domain" description="DUF4440" evidence="2">
    <location>
        <begin position="44"/>
        <end position="150"/>
    </location>
</feature>
<feature type="chain" id="PRO_5045876878" evidence="1">
    <location>
        <begin position="21"/>
        <end position="174"/>
    </location>
</feature>
<dbReference type="SUPFAM" id="SSF54427">
    <property type="entry name" value="NTF2-like"/>
    <property type="match status" value="1"/>
</dbReference>